<sequence>MHYEAAFLSAIQKVKSEGRYRVFARLERDKDIYPLARNHGPGPEHVVIWCGNDYLGQGLRPEVIDAGKSALDRMGAGSGGTRNISGTHQLHIALEKELSSLHNKEAALLFTSGYVSNSATLSTLGKIFPDLIIFSDENNHASMIEGIRFSGSERKIFRHNDLDHLEELLKAERYDRPKLIAFESLYSMDGDFGPINEICDLADQYGAMTYLDEVHAVGMYGHNGGGVSQQDHAEKRLTIIEGTLAKAFGCHGGYIAASKAVIDAIRSYAAGFIFTTSLPPATVSAAIASIRSLTQDNKIRLRHQERAARLKRMLREAELPLMDSPSHIVPVKVGCPVLTKKISDTLMVEYGIYVQPINYPTVPKGTERLRLTPNPFHTDKMMDDLVLALGETFARYRVANDRQQVQPAQCPFGGKL</sequence>
<dbReference type="SUPFAM" id="SSF53383">
    <property type="entry name" value="PLP-dependent transferases"/>
    <property type="match status" value="1"/>
</dbReference>
<comment type="cofactor">
    <cofactor evidence="1 10">
        <name>pyridoxal 5'-phosphate</name>
        <dbReference type="ChEBI" id="CHEBI:597326"/>
    </cofactor>
</comment>
<dbReference type="Proteomes" id="UP001418637">
    <property type="component" value="Unassembled WGS sequence"/>
</dbReference>
<dbReference type="EMBL" id="JBBYXI010000001">
    <property type="protein sequence ID" value="MEN3930132.1"/>
    <property type="molecule type" value="Genomic_DNA"/>
</dbReference>
<dbReference type="Gene3D" id="3.90.1150.10">
    <property type="entry name" value="Aspartate Aminotransferase, domain 1"/>
    <property type="match status" value="1"/>
</dbReference>
<dbReference type="GO" id="GO:0003870">
    <property type="term" value="F:5-aminolevulinate synthase activity"/>
    <property type="evidence" value="ECO:0007669"/>
    <property type="project" value="UniProtKB-EC"/>
</dbReference>
<dbReference type="PANTHER" id="PTHR13693">
    <property type="entry name" value="CLASS II AMINOTRANSFERASE/8-AMINO-7-OXONONANOATE SYNTHASE"/>
    <property type="match status" value="1"/>
</dbReference>
<dbReference type="InterPro" id="IPR010961">
    <property type="entry name" value="4pyrrol_synth_NH2levulA_synth"/>
</dbReference>
<evidence type="ECO:0000256" key="3">
    <source>
        <dbReference type="ARBA" id="ARBA00008392"/>
    </source>
</evidence>
<reference evidence="13 14" key="1">
    <citation type="submission" date="2024-04" db="EMBL/GenBank/DDBJ databases">
        <title>A novel species isolated from cricket.</title>
        <authorList>
            <person name="Wang H.-C."/>
        </authorList>
    </citation>
    <scope>NUCLEOTIDE SEQUENCE [LARGE SCALE GENOMIC DNA]</scope>
    <source>
        <strain evidence="13 14">WL0021</strain>
    </source>
</reference>
<keyword evidence="7 11" id="KW-0350">Heme biosynthesis</keyword>
<evidence type="ECO:0000256" key="5">
    <source>
        <dbReference type="ARBA" id="ARBA00022679"/>
    </source>
</evidence>
<dbReference type="InterPro" id="IPR050087">
    <property type="entry name" value="AON_synthase_class-II"/>
</dbReference>
<dbReference type="InterPro" id="IPR001917">
    <property type="entry name" value="Aminotrans_II_pyridoxalP_BS"/>
</dbReference>
<evidence type="ECO:0000256" key="11">
    <source>
        <dbReference type="RuleBase" id="RU910713"/>
    </source>
</evidence>
<proteinExistence type="inferred from homology"/>
<comment type="subunit">
    <text evidence="4">Homodimer.</text>
</comment>
<keyword evidence="14" id="KW-1185">Reference proteome</keyword>
<dbReference type="InterPro" id="IPR015422">
    <property type="entry name" value="PyrdxlP-dep_Trfase_small"/>
</dbReference>
<evidence type="ECO:0000256" key="4">
    <source>
        <dbReference type="ARBA" id="ARBA00011738"/>
    </source>
</evidence>
<evidence type="ECO:0000313" key="13">
    <source>
        <dbReference type="EMBL" id="MEN3930132.1"/>
    </source>
</evidence>
<evidence type="ECO:0000256" key="6">
    <source>
        <dbReference type="ARBA" id="ARBA00022898"/>
    </source>
</evidence>
<evidence type="ECO:0000259" key="12">
    <source>
        <dbReference type="Pfam" id="PF00155"/>
    </source>
</evidence>
<dbReference type="InterPro" id="IPR015424">
    <property type="entry name" value="PyrdxlP-dep_Trfase"/>
</dbReference>
<dbReference type="Gene3D" id="3.40.640.10">
    <property type="entry name" value="Type I PLP-dependent aspartate aminotransferase-like (Major domain)"/>
    <property type="match status" value="1"/>
</dbReference>
<comment type="caution">
    <text evidence="13">The sequence shown here is derived from an EMBL/GenBank/DDBJ whole genome shotgun (WGS) entry which is preliminary data.</text>
</comment>
<keyword evidence="5 11" id="KW-0808">Transferase</keyword>
<evidence type="ECO:0000313" key="14">
    <source>
        <dbReference type="Proteomes" id="UP001418637"/>
    </source>
</evidence>
<comment type="catalytic activity">
    <reaction evidence="9 11">
        <text>succinyl-CoA + glycine + H(+) = 5-aminolevulinate + CO2 + CoA</text>
        <dbReference type="Rhea" id="RHEA:12921"/>
        <dbReference type="ChEBI" id="CHEBI:15378"/>
        <dbReference type="ChEBI" id="CHEBI:16526"/>
        <dbReference type="ChEBI" id="CHEBI:57287"/>
        <dbReference type="ChEBI" id="CHEBI:57292"/>
        <dbReference type="ChEBI" id="CHEBI:57305"/>
        <dbReference type="ChEBI" id="CHEBI:356416"/>
        <dbReference type="EC" id="2.3.1.37"/>
    </reaction>
</comment>
<dbReference type="InterPro" id="IPR015421">
    <property type="entry name" value="PyrdxlP-dep_Trfase_major"/>
</dbReference>
<evidence type="ECO:0000256" key="7">
    <source>
        <dbReference type="ARBA" id="ARBA00023133"/>
    </source>
</evidence>
<dbReference type="PANTHER" id="PTHR13693:SF102">
    <property type="entry name" value="2-AMINO-3-KETOBUTYRATE COENZYME A LIGASE, MITOCHONDRIAL"/>
    <property type="match status" value="1"/>
</dbReference>
<evidence type="ECO:0000256" key="9">
    <source>
        <dbReference type="ARBA" id="ARBA00047654"/>
    </source>
</evidence>
<evidence type="ECO:0000256" key="10">
    <source>
        <dbReference type="RuleBase" id="RU003693"/>
    </source>
</evidence>
<accession>A0ABV0BGP8</accession>
<evidence type="ECO:0000256" key="8">
    <source>
        <dbReference type="ARBA" id="ARBA00023315"/>
    </source>
</evidence>
<keyword evidence="8 11" id="KW-0012">Acyltransferase</keyword>
<dbReference type="CDD" id="cd06454">
    <property type="entry name" value="KBL_like"/>
    <property type="match status" value="1"/>
</dbReference>
<dbReference type="Pfam" id="PF00155">
    <property type="entry name" value="Aminotran_1_2"/>
    <property type="match status" value="1"/>
</dbReference>
<dbReference type="EC" id="2.3.1.37" evidence="11"/>
<organism evidence="13 14">
    <name type="scientific">Hohaiivirga grylli</name>
    <dbReference type="NCBI Taxonomy" id="3133970"/>
    <lineage>
        <taxon>Bacteria</taxon>
        <taxon>Pseudomonadati</taxon>
        <taxon>Pseudomonadota</taxon>
        <taxon>Alphaproteobacteria</taxon>
        <taxon>Hyphomicrobiales</taxon>
        <taxon>Methylobacteriaceae</taxon>
        <taxon>Hohaiivirga</taxon>
    </lineage>
</organism>
<dbReference type="PROSITE" id="PS00599">
    <property type="entry name" value="AA_TRANSFER_CLASS_2"/>
    <property type="match status" value="1"/>
</dbReference>
<name>A0ABV0BGP8_9HYPH</name>
<gene>
    <name evidence="13" type="primary">hemA</name>
    <name evidence="13" type="ORF">WJT86_03535</name>
</gene>
<protein>
    <recommendedName>
        <fullName evidence="11">5-aminolevulinate synthase</fullName>
        <ecNumber evidence="11">2.3.1.37</ecNumber>
    </recommendedName>
    <alternativeName>
        <fullName evidence="11">5-aminolevulinic acid synthase</fullName>
    </alternativeName>
    <alternativeName>
        <fullName evidence="11">Delta-ALA synthase</fullName>
    </alternativeName>
    <alternativeName>
        <fullName evidence="11">Delta-aminolevulinate synthase</fullName>
    </alternativeName>
</protein>
<comment type="pathway">
    <text evidence="2 11">Porphyrin-containing compound metabolism; protoporphyrin-IX biosynthesis; 5-aminolevulinate from glycine: step 1/1.</text>
</comment>
<dbReference type="RefSeq" id="WP_346336100.1">
    <property type="nucleotide sequence ID" value="NZ_JBBYXI010000001.1"/>
</dbReference>
<evidence type="ECO:0000256" key="1">
    <source>
        <dbReference type="ARBA" id="ARBA00001933"/>
    </source>
</evidence>
<dbReference type="InterPro" id="IPR004839">
    <property type="entry name" value="Aminotransferase_I/II_large"/>
</dbReference>
<comment type="similarity">
    <text evidence="3 10">Belongs to the class-II pyridoxal-phosphate-dependent aminotransferase family.</text>
</comment>
<feature type="domain" description="Aminotransferase class I/classII large" evidence="12">
    <location>
        <begin position="45"/>
        <end position="388"/>
    </location>
</feature>
<dbReference type="NCBIfam" id="TIGR01821">
    <property type="entry name" value="5aminolev_synth"/>
    <property type="match status" value="1"/>
</dbReference>
<keyword evidence="6 10" id="KW-0663">Pyridoxal phosphate</keyword>
<evidence type="ECO:0000256" key="2">
    <source>
        <dbReference type="ARBA" id="ARBA00005029"/>
    </source>
</evidence>